<accession>A0A3T1D5T0</accession>
<evidence type="ECO:0000313" key="2">
    <source>
        <dbReference type="EMBL" id="BBI33472.1"/>
    </source>
</evidence>
<evidence type="ECO:0008006" key="4">
    <source>
        <dbReference type="Google" id="ProtNLM"/>
    </source>
</evidence>
<feature type="chain" id="PRO_5039716999" description="Lipoprotein" evidence="1">
    <location>
        <begin position="21"/>
        <end position="243"/>
    </location>
</feature>
<dbReference type="RefSeq" id="WP_130609239.1">
    <property type="nucleotide sequence ID" value="NZ_AP019400.1"/>
</dbReference>
<evidence type="ECO:0000313" key="3">
    <source>
        <dbReference type="Proteomes" id="UP000289856"/>
    </source>
</evidence>
<reference evidence="2 3" key="1">
    <citation type="submission" date="2019-01" db="EMBL/GenBank/DDBJ databases">
        <title>Complete genome sequence of Cohnella hallensis HS21 isolated from Korean fir (Abies koreana) rhizospheric soil.</title>
        <authorList>
            <person name="Jiang L."/>
            <person name="Kang S.W."/>
            <person name="Kim S."/>
            <person name="Jung J."/>
            <person name="Kim C.Y."/>
            <person name="Kim D.H."/>
            <person name="Kim S.W."/>
            <person name="Lee J."/>
        </authorList>
    </citation>
    <scope>NUCLEOTIDE SEQUENCE [LARGE SCALE GENOMIC DNA]</scope>
    <source>
        <strain evidence="2 3">HS21</strain>
    </source>
</reference>
<protein>
    <recommendedName>
        <fullName evidence="4">Lipoprotein</fullName>
    </recommendedName>
</protein>
<keyword evidence="3" id="KW-1185">Reference proteome</keyword>
<proteinExistence type="predicted"/>
<gene>
    <name evidence="2" type="ORF">KCTCHS21_28710</name>
</gene>
<keyword evidence="1" id="KW-0732">Signal</keyword>
<dbReference type="AlphaFoldDB" id="A0A3T1D5T0"/>
<dbReference type="OrthoDB" id="2738538at2"/>
<name>A0A3T1D5T0_9BACL</name>
<dbReference type="PROSITE" id="PS51257">
    <property type="entry name" value="PROKAR_LIPOPROTEIN"/>
    <property type="match status" value="1"/>
</dbReference>
<dbReference type="EMBL" id="AP019400">
    <property type="protein sequence ID" value="BBI33472.1"/>
    <property type="molecule type" value="Genomic_DNA"/>
</dbReference>
<organism evidence="2 3">
    <name type="scientific">Cohnella abietis</name>
    <dbReference type="NCBI Taxonomy" id="2507935"/>
    <lineage>
        <taxon>Bacteria</taxon>
        <taxon>Bacillati</taxon>
        <taxon>Bacillota</taxon>
        <taxon>Bacilli</taxon>
        <taxon>Bacillales</taxon>
        <taxon>Paenibacillaceae</taxon>
        <taxon>Cohnella</taxon>
    </lineage>
</organism>
<sequence>MQIKQIIVLIFLFFVVACSSKNTPDNQPLTPTGVNNTINSEQTAISDVIKSMFVEDSYPAEIMTIGLPGNINERANQITLKMQDSIKNNEEWYLTTLQSLKKGAEFSYDSRLGITEEEYSFILNLNDHMKLIKIGETTIDIQSENKNLNFMISNSSVLKNFAINLAKNSINADLGEFSYSGKIVASDHQKITGRWNGYSWRLEEGYSKAFQISLGQFKNNNKRIIYIKLLEFGKESKEEFLIF</sequence>
<dbReference type="Proteomes" id="UP000289856">
    <property type="component" value="Chromosome"/>
</dbReference>
<feature type="signal peptide" evidence="1">
    <location>
        <begin position="1"/>
        <end position="20"/>
    </location>
</feature>
<evidence type="ECO:0000256" key="1">
    <source>
        <dbReference type="SAM" id="SignalP"/>
    </source>
</evidence>
<dbReference type="KEGG" id="cohn:KCTCHS21_28710"/>